<evidence type="ECO:0008006" key="4">
    <source>
        <dbReference type="Google" id="ProtNLM"/>
    </source>
</evidence>
<dbReference type="PROSITE" id="PS51257">
    <property type="entry name" value="PROKAR_LIPOPROTEIN"/>
    <property type="match status" value="1"/>
</dbReference>
<reference evidence="3" key="1">
    <citation type="submission" date="2023-07" db="EMBL/GenBank/DDBJ databases">
        <title>Chryseobacterium sp. GMJ5 Genome sequencing and assembly.</title>
        <authorList>
            <person name="Jung Y."/>
        </authorList>
    </citation>
    <scope>NUCLEOTIDE SEQUENCE [LARGE SCALE GENOMIC DNA]</scope>
    <source>
        <strain evidence="3">GMJ5</strain>
    </source>
</reference>
<feature type="chain" id="PRO_5046625156" description="Lipoprotein" evidence="1">
    <location>
        <begin position="24"/>
        <end position="507"/>
    </location>
</feature>
<dbReference type="RefSeq" id="WP_262989899.1">
    <property type="nucleotide sequence ID" value="NZ_JAOTEN010000001.1"/>
</dbReference>
<gene>
    <name evidence="2" type="ORF">N0B16_06380</name>
</gene>
<proteinExistence type="predicted"/>
<evidence type="ECO:0000313" key="2">
    <source>
        <dbReference type="EMBL" id="MCU7614059.1"/>
    </source>
</evidence>
<evidence type="ECO:0000256" key="1">
    <source>
        <dbReference type="SAM" id="SignalP"/>
    </source>
</evidence>
<dbReference type="EMBL" id="JAOTEN010000001">
    <property type="protein sequence ID" value="MCU7614059.1"/>
    <property type="molecule type" value="Genomic_DNA"/>
</dbReference>
<dbReference type="Proteomes" id="UP001208114">
    <property type="component" value="Unassembled WGS sequence"/>
</dbReference>
<comment type="caution">
    <text evidence="2">The sequence shown here is derived from an EMBL/GenBank/DDBJ whole genome shotgun (WGS) entry which is preliminary data.</text>
</comment>
<evidence type="ECO:0000313" key="3">
    <source>
        <dbReference type="Proteomes" id="UP001208114"/>
    </source>
</evidence>
<organism evidence="2 3">
    <name type="scientific">Chryseobacterium gilvum</name>
    <dbReference type="NCBI Taxonomy" id="2976534"/>
    <lineage>
        <taxon>Bacteria</taxon>
        <taxon>Pseudomonadati</taxon>
        <taxon>Bacteroidota</taxon>
        <taxon>Flavobacteriia</taxon>
        <taxon>Flavobacteriales</taxon>
        <taxon>Weeksellaceae</taxon>
        <taxon>Chryseobacterium group</taxon>
        <taxon>Chryseobacterium</taxon>
    </lineage>
</organism>
<keyword evidence="3" id="KW-1185">Reference proteome</keyword>
<feature type="signal peptide" evidence="1">
    <location>
        <begin position="1"/>
        <end position="23"/>
    </location>
</feature>
<name>A0ABT2VY86_9FLAO</name>
<protein>
    <recommendedName>
        <fullName evidence="4">Lipoprotein</fullName>
    </recommendedName>
</protein>
<sequence>MIKKLIPRLCLMLAVLLSLYSCRNDLFPENNTLQNPNASRFRMVKLKDIPNVEQFIHQQSGRADLQVPLSEASLTGKDLTVGVIEISTIVETVNEGETYYVFKIENLNSGDAVYNLEVKQADGIPVTAEIIEYDPQDGTTVDFQHFTGSISSYGLDGKAISTVNYNDGLGNCSPATGVPGGNNTSEGGGINPIDLPPPNGGWYNWEEGGSNNNTVPFSNVPGDCTDIILDNHGNTLEWYDHCNDVHYPNPNVHKTTTTGKIPNLSPDCNVEGAGVIITDPETPCEKTKTMLENPDANTKIESLYNKSKSEGEEAFMTAPDGTPGPIIQGDENSVKLGNTTGYASYSHNHPPKGVKIHSPGDIYQLFRLIANQPTGTAVDVSFGQMVATEVCAGGCPDGYLYINYLIRFNGTLDEAKAVSDRNYTKAQLDALKDDYEKFELNLRPKPGYSSQNGNFMSFKGLEEVFFNALDDMNIDKSKMTLQRIDKDGTVYNVTLGADGKPVETPCP</sequence>
<accession>A0ABT2VY86</accession>
<keyword evidence="1" id="KW-0732">Signal</keyword>